<sequence>MKCMSLSNFLIWGPSNIPTFFFASLRLGKVEHMY</sequence>
<reference evidence="1" key="1">
    <citation type="submission" date="2014-05" db="EMBL/GenBank/DDBJ databases">
        <authorList>
            <person name="Chronopoulou M."/>
        </authorList>
    </citation>
    <scope>NUCLEOTIDE SEQUENCE</scope>
    <source>
        <tissue evidence="1">Whole organism</tissue>
    </source>
</reference>
<name>A0A0K2VIS7_LEPSM</name>
<proteinExistence type="predicted"/>
<accession>A0A0K2VIS7</accession>
<evidence type="ECO:0000313" key="1">
    <source>
        <dbReference type="EMBL" id="CDW49871.1"/>
    </source>
</evidence>
<dbReference type="AlphaFoldDB" id="A0A0K2VIS7"/>
<protein>
    <submittedName>
        <fullName evidence="1">Uncharacterized protein</fullName>
    </submittedName>
</protein>
<organism evidence="1">
    <name type="scientific">Lepeophtheirus salmonis</name>
    <name type="common">Salmon louse</name>
    <name type="synonym">Caligus salmonis</name>
    <dbReference type="NCBI Taxonomy" id="72036"/>
    <lineage>
        <taxon>Eukaryota</taxon>
        <taxon>Metazoa</taxon>
        <taxon>Ecdysozoa</taxon>
        <taxon>Arthropoda</taxon>
        <taxon>Crustacea</taxon>
        <taxon>Multicrustacea</taxon>
        <taxon>Hexanauplia</taxon>
        <taxon>Copepoda</taxon>
        <taxon>Siphonostomatoida</taxon>
        <taxon>Caligidae</taxon>
        <taxon>Lepeophtheirus</taxon>
    </lineage>
</organism>
<dbReference type="EMBL" id="HACA01032510">
    <property type="protein sequence ID" value="CDW49871.1"/>
    <property type="molecule type" value="Transcribed_RNA"/>
</dbReference>